<evidence type="ECO:0000259" key="5">
    <source>
        <dbReference type="PROSITE" id="PS51144"/>
    </source>
</evidence>
<dbReference type="PANTHER" id="PTHR18952:SF124">
    <property type="entry name" value="CARBONIC ANHYDRASE 7"/>
    <property type="match status" value="1"/>
</dbReference>
<dbReference type="CDD" id="cd00326">
    <property type="entry name" value="alpha_CA"/>
    <property type="match status" value="1"/>
</dbReference>
<dbReference type="PANTHER" id="PTHR18952">
    <property type="entry name" value="CARBONIC ANHYDRASE"/>
    <property type="match status" value="1"/>
</dbReference>
<dbReference type="SMART" id="SM01057">
    <property type="entry name" value="Carb_anhydrase"/>
    <property type="match status" value="1"/>
</dbReference>
<dbReference type="AlphaFoldDB" id="A0A0X3NK46"/>
<gene>
    <name evidence="6" type="primary">CAH2</name>
    <name evidence="6" type="ORF">TR146173</name>
</gene>
<dbReference type="SUPFAM" id="SSF51069">
    <property type="entry name" value="Carbonic anhydrase"/>
    <property type="match status" value="1"/>
</dbReference>
<comment type="catalytic activity">
    <reaction evidence="4">
        <text>hydrogencarbonate + H(+) = CO2 + H2O</text>
        <dbReference type="Rhea" id="RHEA:10748"/>
        <dbReference type="ChEBI" id="CHEBI:15377"/>
        <dbReference type="ChEBI" id="CHEBI:15378"/>
        <dbReference type="ChEBI" id="CHEBI:16526"/>
        <dbReference type="ChEBI" id="CHEBI:17544"/>
        <dbReference type="EC" id="4.2.1.1"/>
    </reaction>
</comment>
<organism evidence="6">
    <name type="scientific">Schistocephalus solidus</name>
    <name type="common">Tapeworm</name>
    <dbReference type="NCBI Taxonomy" id="70667"/>
    <lineage>
        <taxon>Eukaryota</taxon>
        <taxon>Metazoa</taxon>
        <taxon>Spiralia</taxon>
        <taxon>Lophotrochozoa</taxon>
        <taxon>Platyhelminthes</taxon>
        <taxon>Cestoda</taxon>
        <taxon>Eucestoda</taxon>
        <taxon>Diphyllobothriidea</taxon>
        <taxon>Diphyllobothriidae</taxon>
        <taxon>Schistocephalus</taxon>
    </lineage>
</organism>
<comment type="function">
    <text evidence="4">Reversible hydration of carbon dioxide.</text>
</comment>
<evidence type="ECO:0000256" key="3">
    <source>
        <dbReference type="ARBA" id="ARBA00022833"/>
    </source>
</evidence>
<comment type="similarity">
    <text evidence="1 4">Belongs to the alpha-carbonic anhydrase family.</text>
</comment>
<proteinExistence type="inferred from homology"/>
<dbReference type="PROSITE" id="PS00162">
    <property type="entry name" value="ALPHA_CA_1"/>
    <property type="match status" value="1"/>
</dbReference>
<dbReference type="InterPro" id="IPR023561">
    <property type="entry name" value="Carbonic_anhydrase_a-class"/>
</dbReference>
<sequence>MASRTGSNTDYGYGPKNGPHTWCLTAEYAAGRKQSPVNIITQKCEENLEFPILALKPLKSGLQVFKKGKHNFSITFPQEKPACIEGGPLRERYILQQFHFHWGHESKWGSEHHVDGFSYSAEMHLVFLAERYSAESMALKDPEGLCVLGIFLRAGTKENDGFKTLLKAIEKSNTDSEAVLDTPIDIFAILPNLSRYYTYEGSLTTPPCSECVRWIVCADPVEISDTQLGVMRTMHKCDTCETCENFRPPLPLGHRTLIRSFKP</sequence>
<dbReference type="GO" id="GO:0004089">
    <property type="term" value="F:carbonate dehydratase activity"/>
    <property type="evidence" value="ECO:0007669"/>
    <property type="project" value="UniProtKB-UniRule"/>
</dbReference>
<dbReference type="Gene3D" id="3.10.200.10">
    <property type="entry name" value="Alpha carbonic anhydrase"/>
    <property type="match status" value="1"/>
</dbReference>
<dbReference type="EMBL" id="GEEE01023575">
    <property type="protein sequence ID" value="JAP39650.1"/>
    <property type="molecule type" value="Transcribed_RNA"/>
</dbReference>
<dbReference type="GO" id="GO:0008270">
    <property type="term" value="F:zinc ion binding"/>
    <property type="evidence" value="ECO:0007669"/>
    <property type="project" value="UniProtKB-UniRule"/>
</dbReference>
<keyword evidence="4" id="KW-0456">Lyase</keyword>
<dbReference type="PROSITE" id="PS51144">
    <property type="entry name" value="ALPHA_CA_2"/>
    <property type="match status" value="1"/>
</dbReference>
<dbReference type="Pfam" id="PF00194">
    <property type="entry name" value="Carb_anhydrase"/>
    <property type="match status" value="1"/>
</dbReference>
<evidence type="ECO:0000256" key="4">
    <source>
        <dbReference type="RuleBase" id="RU367011"/>
    </source>
</evidence>
<evidence type="ECO:0000256" key="2">
    <source>
        <dbReference type="ARBA" id="ARBA00022723"/>
    </source>
</evidence>
<dbReference type="GO" id="GO:0005737">
    <property type="term" value="C:cytoplasm"/>
    <property type="evidence" value="ECO:0007669"/>
    <property type="project" value="TreeGrafter"/>
</dbReference>
<accession>A0A0X3NK46</accession>
<evidence type="ECO:0000313" key="6">
    <source>
        <dbReference type="EMBL" id="JAP39650.1"/>
    </source>
</evidence>
<evidence type="ECO:0000256" key="1">
    <source>
        <dbReference type="ARBA" id="ARBA00010718"/>
    </source>
</evidence>
<keyword evidence="2 4" id="KW-0479">Metal-binding</keyword>
<dbReference type="InterPro" id="IPR036398">
    <property type="entry name" value="CA_dom_sf"/>
</dbReference>
<feature type="domain" description="Alpha-carbonic anhydrase" evidence="5">
    <location>
        <begin position="9"/>
        <end position="261"/>
    </location>
</feature>
<protein>
    <recommendedName>
        <fullName evidence="4">Carbonic anhydrase</fullName>
        <ecNumber evidence="4">4.2.1.1</ecNumber>
    </recommendedName>
</protein>
<keyword evidence="3 4" id="KW-0862">Zinc</keyword>
<comment type="cofactor">
    <cofactor evidence="4">
        <name>Zn(2+)</name>
        <dbReference type="ChEBI" id="CHEBI:29105"/>
    </cofactor>
</comment>
<reference evidence="6" key="1">
    <citation type="submission" date="2016-01" db="EMBL/GenBank/DDBJ databases">
        <title>Reference transcriptome for the parasite Schistocephalus solidus: insights into the molecular evolution of parasitism.</title>
        <authorList>
            <person name="Hebert F.O."/>
            <person name="Grambauer S."/>
            <person name="Barber I."/>
            <person name="Landry C.R."/>
            <person name="Aubin-Horth N."/>
        </authorList>
    </citation>
    <scope>NUCLEOTIDE SEQUENCE</scope>
</reference>
<dbReference type="InterPro" id="IPR001148">
    <property type="entry name" value="CA_dom"/>
</dbReference>
<name>A0A0X3NK46_SCHSO</name>
<dbReference type="InterPro" id="IPR018338">
    <property type="entry name" value="Carbonic_anhydrase_a-class_CS"/>
</dbReference>
<dbReference type="EC" id="4.2.1.1" evidence="4"/>